<dbReference type="GO" id="GO:0009295">
    <property type="term" value="C:nucleoid"/>
    <property type="evidence" value="ECO:0007669"/>
    <property type="project" value="UniProtKB-SubCell"/>
</dbReference>
<dbReference type="OrthoDB" id="9802051at2"/>
<evidence type="ECO:0000259" key="4">
    <source>
        <dbReference type="SMART" id="SM00470"/>
    </source>
</evidence>
<dbReference type="SMART" id="SM00470">
    <property type="entry name" value="ParB"/>
    <property type="match status" value="1"/>
</dbReference>
<dbReference type="InterPro" id="IPR001611">
    <property type="entry name" value="Leu-rich_rpt"/>
</dbReference>
<name>A0A4R1M7F5_9FIRM</name>
<dbReference type="InterPro" id="IPR003115">
    <property type="entry name" value="ParB_N"/>
</dbReference>
<dbReference type="GO" id="GO:0045881">
    <property type="term" value="P:positive regulation of sporulation resulting in formation of a cellular spore"/>
    <property type="evidence" value="ECO:0007669"/>
    <property type="project" value="TreeGrafter"/>
</dbReference>
<dbReference type="Gene3D" id="1.10.10.2830">
    <property type="match status" value="1"/>
</dbReference>
<evidence type="ECO:0000256" key="2">
    <source>
        <dbReference type="ARBA" id="ARBA00006295"/>
    </source>
</evidence>
<dbReference type="AlphaFoldDB" id="A0A4R1M7F5"/>
<dbReference type="InterPro" id="IPR050336">
    <property type="entry name" value="Chromosome_partition/occlusion"/>
</dbReference>
<dbReference type="GO" id="GO:0005694">
    <property type="term" value="C:chromosome"/>
    <property type="evidence" value="ECO:0007669"/>
    <property type="project" value="TreeGrafter"/>
</dbReference>
<evidence type="ECO:0000313" key="6">
    <source>
        <dbReference type="Proteomes" id="UP000294545"/>
    </source>
</evidence>
<proteinExistence type="inferred from homology"/>
<dbReference type="EMBL" id="SMGQ01000019">
    <property type="protein sequence ID" value="TCK86784.1"/>
    <property type="molecule type" value="Genomic_DNA"/>
</dbReference>
<keyword evidence="6" id="KW-1185">Reference proteome</keyword>
<dbReference type="Proteomes" id="UP000294545">
    <property type="component" value="Unassembled WGS sequence"/>
</dbReference>
<dbReference type="PANTHER" id="PTHR33375:SF8">
    <property type="entry name" value="NUCLEOID OCCLUSION PROTEIN"/>
    <property type="match status" value="1"/>
</dbReference>
<organism evidence="5 6">
    <name type="scientific">Natranaerovirga hydrolytica</name>
    <dbReference type="NCBI Taxonomy" id="680378"/>
    <lineage>
        <taxon>Bacteria</taxon>
        <taxon>Bacillati</taxon>
        <taxon>Bacillota</taxon>
        <taxon>Clostridia</taxon>
        <taxon>Lachnospirales</taxon>
        <taxon>Natranaerovirgaceae</taxon>
        <taxon>Natranaerovirga</taxon>
    </lineage>
</organism>
<dbReference type="PROSITE" id="PS51450">
    <property type="entry name" value="LRR"/>
    <property type="match status" value="1"/>
</dbReference>
<evidence type="ECO:0000256" key="1">
    <source>
        <dbReference type="ARBA" id="ARBA00004453"/>
    </source>
</evidence>
<reference evidence="5 6" key="1">
    <citation type="submission" date="2019-03" db="EMBL/GenBank/DDBJ databases">
        <title>Genomic Encyclopedia of Type Strains, Phase IV (KMG-IV): sequencing the most valuable type-strain genomes for metagenomic binning, comparative biology and taxonomic classification.</title>
        <authorList>
            <person name="Goeker M."/>
        </authorList>
    </citation>
    <scope>NUCLEOTIDE SEQUENCE [LARGE SCALE GENOMIC DNA]</scope>
    <source>
        <strain evidence="5 6">DSM 24176</strain>
    </source>
</reference>
<sequence>MFKNYNLKEIDIDLIQKNPNQPRQVFDDEMIEDLKNSIGEYGIMQPLTVRKLKNKKFELIAGERRLRAAKKLGLKKVPVIINQVDNKDSAVLALVENIQRENLNFIEESLAYEKLIKEYHYTQKALANSLGKSQSTIANKLRLLKLSNNVIKKIKDSQLTERHARALLKIKDDSIQEKVLDEIIENKLNVSRAEQLIDETLHTDTNEIKEVKKKPKKMVQVKKSFKDFRVIDNTIKQTVNVLQNIGLDVDYNVEVVDDFYEVNIKIPIK</sequence>
<dbReference type="PANTHER" id="PTHR33375">
    <property type="entry name" value="CHROMOSOME-PARTITIONING PROTEIN PARB-RELATED"/>
    <property type="match status" value="1"/>
</dbReference>
<gene>
    <name evidence="5" type="ORF">EDC19_2838</name>
</gene>
<accession>A0A4R1M7F5</accession>
<keyword evidence="3" id="KW-0238">DNA-binding</keyword>
<dbReference type="Gene3D" id="3.90.1530.30">
    <property type="match status" value="1"/>
</dbReference>
<dbReference type="SUPFAM" id="SSF110849">
    <property type="entry name" value="ParB/Sulfiredoxin"/>
    <property type="match status" value="1"/>
</dbReference>
<evidence type="ECO:0000313" key="5">
    <source>
        <dbReference type="EMBL" id="TCK86784.1"/>
    </source>
</evidence>
<comment type="caution">
    <text evidence="5">The sequence shown here is derived from an EMBL/GenBank/DDBJ whole genome shotgun (WGS) entry which is preliminary data.</text>
</comment>
<dbReference type="Pfam" id="PF17762">
    <property type="entry name" value="HTH_ParB"/>
    <property type="match status" value="1"/>
</dbReference>
<feature type="domain" description="ParB-like N-terminal" evidence="4">
    <location>
        <begin position="8"/>
        <end position="98"/>
    </location>
</feature>
<dbReference type="CDD" id="cd16393">
    <property type="entry name" value="SPO0J_N"/>
    <property type="match status" value="1"/>
</dbReference>
<dbReference type="InterPro" id="IPR041468">
    <property type="entry name" value="HTH_ParB/Spo0J"/>
</dbReference>
<dbReference type="RefSeq" id="WP_132283490.1">
    <property type="nucleotide sequence ID" value="NZ_SMGQ01000019.1"/>
</dbReference>
<dbReference type="FunFam" id="3.90.1530.30:FF:000001">
    <property type="entry name" value="Chromosome partitioning protein ParB"/>
    <property type="match status" value="1"/>
</dbReference>
<dbReference type="GO" id="GO:0007059">
    <property type="term" value="P:chromosome segregation"/>
    <property type="evidence" value="ECO:0007669"/>
    <property type="project" value="TreeGrafter"/>
</dbReference>
<dbReference type="InterPro" id="IPR004437">
    <property type="entry name" value="ParB/RepB/Spo0J"/>
</dbReference>
<evidence type="ECO:0000256" key="3">
    <source>
        <dbReference type="ARBA" id="ARBA00023125"/>
    </source>
</evidence>
<comment type="similarity">
    <text evidence="2">Belongs to the ParB family.</text>
</comment>
<dbReference type="FunFam" id="1.10.10.2830:FF:000001">
    <property type="entry name" value="Chromosome partitioning protein ParB"/>
    <property type="match status" value="1"/>
</dbReference>
<comment type="subcellular location">
    <subcellularLocation>
        <location evidence="1">Cytoplasm</location>
        <location evidence="1">Nucleoid</location>
    </subcellularLocation>
</comment>
<dbReference type="NCBIfam" id="TIGR00180">
    <property type="entry name" value="parB_part"/>
    <property type="match status" value="1"/>
</dbReference>
<dbReference type="Pfam" id="PF02195">
    <property type="entry name" value="ParB_N"/>
    <property type="match status" value="1"/>
</dbReference>
<protein>
    <submittedName>
        <fullName evidence="5">ParB family chromosome partitioning protein</fullName>
    </submittedName>
</protein>
<dbReference type="GO" id="GO:0003677">
    <property type="term" value="F:DNA binding"/>
    <property type="evidence" value="ECO:0007669"/>
    <property type="project" value="UniProtKB-KW"/>
</dbReference>
<dbReference type="InterPro" id="IPR036086">
    <property type="entry name" value="ParB/Sulfiredoxin_sf"/>
</dbReference>